<sequence length="130" mass="14616">MRSEMDGLCQEIYEEEVNVGLFGVGGLKGPDPDGFPVIFFKKRWNVCRKDLVKLVMDSFNSGAFPAVPNQTLIVLVPKVYSPLDMSQLKPIGLCNTIYKVISKIIVQRLRNLLLKLVSPNHVAFVPDRQI</sequence>
<evidence type="ECO:0000313" key="1">
    <source>
        <dbReference type="EMBL" id="KAK2659328.1"/>
    </source>
</evidence>
<proteinExistence type="predicted"/>
<name>A0AAD9XHA9_9ROSI</name>
<evidence type="ECO:0000313" key="2">
    <source>
        <dbReference type="Proteomes" id="UP001280121"/>
    </source>
</evidence>
<organism evidence="1 2">
    <name type="scientific">Dipteronia dyeriana</name>
    <dbReference type="NCBI Taxonomy" id="168575"/>
    <lineage>
        <taxon>Eukaryota</taxon>
        <taxon>Viridiplantae</taxon>
        <taxon>Streptophyta</taxon>
        <taxon>Embryophyta</taxon>
        <taxon>Tracheophyta</taxon>
        <taxon>Spermatophyta</taxon>
        <taxon>Magnoliopsida</taxon>
        <taxon>eudicotyledons</taxon>
        <taxon>Gunneridae</taxon>
        <taxon>Pentapetalae</taxon>
        <taxon>rosids</taxon>
        <taxon>malvids</taxon>
        <taxon>Sapindales</taxon>
        <taxon>Sapindaceae</taxon>
        <taxon>Hippocastanoideae</taxon>
        <taxon>Acereae</taxon>
        <taxon>Dipteronia</taxon>
    </lineage>
</organism>
<evidence type="ECO:0008006" key="3">
    <source>
        <dbReference type="Google" id="ProtNLM"/>
    </source>
</evidence>
<dbReference type="PANTHER" id="PTHR46890">
    <property type="entry name" value="NON-LTR RETROLELEMENT REVERSE TRANSCRIPTASE-LIKE PROTEIN-RELATED"/>
    <property type="match status" value="1"/>
</dbReference>
<accession>A0AAD9XHA9</accession>
<protein>
    <recommendedName>
        <fullName evidence="3">Reverse transcriptase domain-containing protein</fullName>
    </recommendedName>
</protein>
<reference evidence="1" key="1">
    <citation type="journal article" date="2023" name="Plant J.">
        <title>Genome sequences and population genomics provide insights into the demographic history, inbreeding, and mutation load of two 'living fossil' tree species of Dipteronia.</title>
        <authorList>
            <person name="Feng Y."/>
            <person name="Comes H.P."/>
            <person name="Chen J."/>
            <person name="Zhu S."/>
            <person name="Lu R."/>
            <person name="Zhang X."/>
            <person name="Li P."/>
            <person name="Qiu J."/>
            <person name="Olsen K.M."/>
            <person name="Qiu Y."/>
        </authorList>
    </citation>
    <scope>NUCLEOTIDE SEQUENCE</scope>
    <source>
        <strain evidence="1">KIB01</strain>
    </source>
</reference>
<gene>
    <name evidence="1" type="ORF">Ddye_005861</name>
</gene>
<keyword evidence="2" id="KW-1185">Reference proteome</keyword>
<dbReference type="EMBL" id="JANJYI010000002">
    <property type="protein sequence ID" value="KAK2659328.1"/>
    <property type="molecule type" value="Genomic_DNA"/>
</dbReference>
<dbReference type="PANTHER" id="PTHR46890:SF48">
    <property type="entry name" value="RNA-DIRECTED DNA POLYMERASE"/>
    <property type="match status" value="1"/>
</dbReference>
<dbReference type="InterPro" id="IPR052343">
    <property type="entry name" value="Retrotransposon-Effector_Assoc"/>
</dbReference>
<comment type="caution">
    <text evidence="1">The sequence shown here is derived from an EMBL/GenBank/DDBJ whole genome shotgun (WGS) entry which is preliminary data.</text>
</comment>
<dbReference type="Proteomes" id="UP001280121">
    <property type="component" value="Unassembled WGS sequence"/>
</dbReference>
<dbReference type="AlphaFoldDB" id="A0AAD9XHA9"/>